<keyword evidence="5" id="KW-1185">Reference proteome</keyword>
<dbReference type="EMBL" id="UAUF01000014">
    <property type="protein sequence ID" value="SPZ11826.1"/>
    <property type="molecule type" value="Genomic_DNA"/>
</dbReference>
<evidence type="ECO:0000313" key="5">
    <source>
        <dbReference type="Proteomes" id="UP000626180"/>
    </source>
</evidence>
<name>A0A2X2D2A8_PSELU</name>
<gene>
    <name evidence="2" type="ORF">I5Q09_14315</name>
    <name evidence="1" type="ORF">IRZ65_17860</name>
    <name evidence="3" type="ORF">NCTC11842_04082</name>
</gene>
<evidence type="ECO:0000313" key="3">
    <source>
        <dbReference type="EMBL" id="SPZ11826.1"/>
    </source>
</evidence>
<evidence type="ECO:0000313" key="1">
    <source>
        <dbReference type="EMBL" id="MBF8642546.1"/>
    </source>
</evidence>
<evidence type="ECO:0000313" key="6">
    <source>
        <dbReference type="Proteomes" id="UP000638986"/>
    </source>
</evidence>
<protein>
    <submittedName>
        <fullName evidence="1">DUF3509 domain-containing protein</fullName>
    </submittedName>
    <submittedName>
        <fullName evidence="3">Protein of uncharacterized function (DUF3509)</fullName>
    </submittedName>
</protein>
<accession>A0A2X2D2A8</accession>
<dbReference type="InterPro" id="IPR021898">
    <property type="entry name" value="DUF3509"/>
</dbReference>
<dbReference type="Proteomes" id="UP000638986">
    <property type="component" value="Unassembled WGS sequence"/>
</dbReference>
<dbReference type="Pfam" id="PF12021">
    <property type="entry name" value="DUF3509"/>
    <property type="match status" value="1"/>
</dbReference>
<dbReference type="Proteomes" id="UP000250443">
    <property type="component" value="Unassembled WGS sequence"/>
</dbReference>
<dbReference type="EMBL" id="JADTXM010000009">
    <property type="protein sequence ID" value="MBH3439857.1"/>
    <property type="molecule type" value="Genomic_DNA"/>
</dbReference>
<sequence>MKAYLKTLSSSFEVNRPVISAVRPDGSLTLTFSTQNKDVVAIRVISAADLDDQERLHTVIDGIKTQLAVMAGKMNRKAATRSNMVYLSRFRSEWALAPLAPGFTKPFISPDGPVPT</sequence>
<reference evidence="3 4" key="1">
    <citation type="submission" date="2018-06" db="EMBL/GenBank/DDBJ databases">
        <authorList>
            <consortium name="Pathogen Informatics"/>
            <person name="Doyle S."/>
        </authorList>
    </citation>
    <scope>NUCLEOTIDE SEQUENCE [LARGE SCALE GENOMIC DNA]</scope>
    <source>
        <strain evidence="3 4">NCTC11842</strain>
    </source>
</reference>
<organism evidence="3 4">
    <name type="scientific">Pseudomonas luteola</name>
    <dbReference type="NCBI Taxonomy" id="47886"/>
    <lineage>
        <taxon>Bacteria</taxon>
        <taxon>Pseudomonadati</taxon>
        <taxon>Pseudomonadota</taxon>
        <taxon>Gammaproteobacteria</taxon>
        <taxon>Pseudomonadales</taxon>
        <taxon>Pseudomonadaceae</taxon>
        <taxon>Pseudomonas</taxon>
    </lineage>
</organism>
<dbReference type="AlphaFoldDB" id="A0A2X2D2A8"/>
<reference evidence="2 6" key="3">
    <citation type="submission" date="2020-11" db="EMBL/GenBank/DDBJ databases">
        <title>Enhanced detection system for hospital associated transmission using whole genome sequencing surveillance.</title>
        <authorList>
            <person name="Harrison L.H."/>
            <person name="Van Tyne D."/>
            <person name="Marsh J.W."/>
            <person name="Griffith M.P."/>
            <person name="Snyder D.J."/>
            <person name="Cooper V.S."/>
            <person name="Mustapha M."/>
        </authorList>
    </citation>
    <scope>NUCLEOTIDE SEQUENCE [LARGE SCALE GENOMIC DNA]</scope>
    <source>
        <strain evidence="2 6">PSB00013</strain>
    </source>
</reference>
<dbReference type="Proteomes" id="UP000626180">
    <property type="component" value="Unassembled WGS sequence"/>
</dbReference>
<evidence type="ECO:0000313" key="2">
    <source>
        <dbReference type="EMBL" id="MBH3439857.1"/>
    </source>
</evidence>
<dbReference type="EMBL" id="JADMCD010000010">
    <property type="protein sequence ID" value="MBF8642546.1"/>
    <property type="molecule type" value="Genomic_DNA"/>
</dbReference>
<evidence type="ECO:0000313" key="4">
    <source>
        <dbReference type="Proteomes" id="UP000250443"/>
    </source>
</evidence>
<reference evidence="1 5" key="2">
    <citation type="submission" date="2020-10" db="EMBL/GenBank/DDBJ databases">
        <title>Genome sequences of Pseudomonas isolates.</title>
        <authorList>
            <person name="Wessels L."/>
            <person name="Reich F."/>
            <person name="Hammerl J."/>
        </authorList>
    </citation>
    <scope>NUCLEOTIDE SEQUENCE [LARGE SCALE GENOMIC DNA]</scope>
    <source>
        <strain evidence="1 5">20-MO00624-0</strain>
    </source>
</reference>
<proteinExistence type="predicted"/>
<dbReference type="RefSeq" id="WP_010795835.1">
    <property type="nucleotide sequence ID" value="NZ_CP069262.1"/>
</dbReference>